<reference evidence="4" key="1">
    <citation type="submission" date="2016-10" db="EMBL/GenBank/DDBJ databases">
        <authorList>
            <person name="Varghese N."/>
            <person name="Submissions S."/>
        </authorList>
    </citation>
    <scope>NUCLEOTIDE SEQUENCE [LARGE SCALE GENOMIC DNA]</scope>
    <source>
        <strain evidence="4">DSM 45079</strain>
    </source>
</reference>
<dbReference type="Gene3D" id="3.30.530.20">
    <property type="match status" value="1"/>
</dbReference>
<protein>
    <submittedName>
        <fullName evidence="3">Uncharacterized conserved protein YndB, AHSA1/START domain</fullName>
    </submittedName>
</protein>
<dbReference type="RefSeq" id="WP_160312716.1">
    <property type="nucleotide sequence ID" value="NZ_KQ061220.1"/>
</dbReference>
<organism evidence="3 4">
    <name type="scientific">Jiangella alkaliphila</name>
    <dbReference type="NCBI Taxonomy" id="419479"/>
    <lineage>
        <taxon>Bacteria</taxon>
        <taxon>Bacillati</taxon>
        <taxon>Actinomycetota</taxon>
        <taxon>Actinomycetes</taxon>
        <taxon>Jiangellales</taxon>
        <taxon>Jiangellaceae</taxon>
        <taxon>Jiangella</taxon>
    </lineage>
</organism>
<evidence type="ECO:0000313" key="4">
    <source>
        <dbReference type="Proteomes" id="UP000182977"/>
    </source>
</evidence>
<dbReference type="Pfam" id="PF08327">
    <property type="entry name" value="AHSA1"/>
    <property type="match status" value="1"/>
</dbReference>
<evidence type="ECO:0000259" key="2">
    <source>
        <dbReference type="Pfam" id="PF08327"/>
    </source>
</evidence>
<accession>A0A1H2KGA2</accession>
<dbReference type="STRING" id="419479.SAMN04488563_3801"/>
<dbReference type="InterPro" id="IPR023393">
    <property type="entry name" value="START-like_dom_sf"/>
</dbReference>
<gene>
    <name evidence="3" type="ORF">SAMN04488563_3801</name>
</gene>
<evidence type="ECO:0000256" key="1">
    <source>
        <dbReference type="ARBA" id="ARBA00006817"/>
    </source>
</evidence>
<name>A0A1H2KGA2_9ACTN</name>
<keyword evidence="4" id="KW-1185">Reference proteome</keyword>
<comment type="similarity">
    <text evidence="1">Belongs to the AHA1 family.</text>
</comment>
<dbReference type="AlphaFoldDB" id="A0A1H2KGA2"/>
<dbReference type="Proteomes" id="UP000182977">
    <property type="component" value="Chromosome I"/>
</dbReference>
<dbReference type="EMBL" id="LT629791">
    <property type="protein sequence ID" value="SDU67729.1"/>
    <property type="molecule type" value="Genomic_DNA"/>
</dbReference>
<dbReference type="OrthoDB" id="3365660at2"/>
<sequence>MTSDGIVIDEQTNTLTIARRYRAAVGRVWAAWTEPDAVARWWGPHGWTTTVEHMDVRPGGQWRFSLAPDDGSADPVHAVVTYRDVVPRERLVYLDQFLDADGDDGVVTDVTFTPDGDGTRVSIAAVFPDADALRQAVAAGMAEGYQEALTRLDNHL</sequence>
<feature type="domain" description="Activator of Hsp90 ATPase homologue 1/2-like C-terminal" evidence="2">
    <location>
        <begin position="23"/>
        <end position="156"/>
    </location>
</feature>
<evidence type="ECO:0000313" key="3">
    <source>
        <dbReference type="EMBL" id="SDU67729.1"/>
    </source>
</evidence>
<dbReference type="SUPFAM" id="SSF55961">
    <property type="entry name" value="Bet v1-like"/>
    <property type="match status" value="1"/>
</dbReference>
<proteinExistence type="inferred from homology"/>
<dbReference type="InterPro" id="IPR013538">
    <property type="entry name" value="ASHA1/2-like_C"/>
</dbReference>